<accession>A0A090J2E0</accession>
<evidence type="ECO:0000256" key="1">
    <source>
        <dbReference type="SAM" id="Phobius"/>
    </source>
</evidence>
<evidence type="ECO:0000313" key="3">
    <source>
        <dbReference type="Proteomes" id="UP000040576"/>
    </source>
</evidence>
<feature type="transmembrane region" description="Helical" evidence="1">
    <location>
        <begin position="7"/>
        <end position="26"/>
    </location>
</feature>
<protein>
    <submittedName>
        <fullName evidence="2">Uncharacterized protein</fullName>
    </submittedName>
</protein>
<evidence type="ECO:0000313" key="2">
    <source>
        <dbReference type="EMBL" id="CEE02030.1"/>
    </source>
</evidence>
<reference evidence="2 3" key="1">
    <citation type="submission" date="2014-07" db="EMBL/GenBank/DDBJ databases">
        <authorList>
            <person name="Wibberg Daniel"/>
        </authorList>
    </citation>
    <scope>NUCLEOTIDE SEQUENCE [LARGE SCALE GENOMIC DNA]</scope>
</reference>
<dbReference type="AlphaFoldDB" id="A0A090J2E0"/>
<keyword evidence="1" id="KW-0472">Membrane</keyword>
<sequence>MKTTKTFLIICSALITITASLYFFHFKNNQTVESITYFPLDTEAQFLDAKTKIMNIKTDQNRYQFSVKSYSRLDRPTYLRQDVTFIFAGGILIGKLGKWEESTDSLELSGIFTEKDNQIVRAISFHHAELHAKETITSSQSMSDDFLYIIPNALPSLVSFQTPSNEEETGWKEVLDKEENQIISTNLKKAVRQLDIDLAEFHIIPLSLLANYQKQPLPSFSRQKSDEIIGQLWEGLYKNYYLGIRKQNGQLISPIGSTVPIVLLSKAKQYLYVIFQTADNEFISLKQQINN</sequence>
<name>A0A090J2E0_9BACI</name>
<keyword evidence="3" id="KW-1185">Reference proteome</keyword>
<keyword evidence="1" id="KW-1133">Transmembrane helix</keyword>
<gene>
    <name evidence="2" type="ORF">BT1A1_2209</name>
</gene>
<proteinExistence type="predicted"/>
<dbReference type="Proteomes" id="UP000040576">
    <property type="component" value="Unassembled WGS sequence"/>
</dbReference>
<dbReference type="EMBL" id="CCRF01000064">
    <property type="protein sequence ID" value="CEE02030.1"/>
    <property type="molecule type" value="Genomic_DNA"/>
</dbReference>
<keyword evidence="1" id="KW-0812">Transmembrane</keyword>
<dbReference type="RefSeq" id="WP_051989102.1">
    <property type="nucleotide sequence ID" value="NZ_CCRF01000064.1"/>
</dbReference>
<organism evidence="2 3">
    <name type="scientific">Caldibacillus thermoamylovorans</name>
    <dbReference type="NCBI Taxonomy" id="35841"/>
    <lineage>
        <taxon>Bacteria</taxon>
        <taxon>Bacillati</taxon>
        <taxon>Bacillota</taxon>
        <taxon>Bacilli</taxon>
        <taxon>Bacillales</taxon>
        <taxon>Bacillaceae</taxon>
        <taxon>Caldibacillus</taxon>
    </lineage>
</organism>